<gene>
    <name evidence="2" type="ORF">IWA51_00680</name>
</gene>
<sequence>MYGKTLNENIAKDIEKLLHYFFNTCFINIVEEPEQNLYPQSQNKVLYELLECKNNNDENKLLITTHSPYILAYLTQSAKAAELLTKGVPEKEIEKIIPVKAAVPGEMIHIYETKADGSIKLLEPYENLPSDDNELNKALEEQNDSFSDLLELEAKFCK</sequence>
<keyword evidence="3" id="KW-1185">Reference proteome</keyword>
<evidence type="ECO:0000313" key="2">
    <source>
        <dbReference type="EMBL" id="QQA02182.1"/>
    </source>
</evidence>
<proteinExistence type="predicted"/>
<name>A0A7T3RFG9_9SPIR</name>
<dbReference type="InterPro" id="IPR041685">
    <property type="entry name" value="AAA_GajA/Old/RecF-like"/>
</dbReference>
<reference evidence="2 3" key="1">
    <citation type="submission" date="2020-11" db="EMBL/GenBank/DDBJ databases">
        <title>Treponema Peruensis nv. sp., first commensal Treponema isolated from human feces.</title>
        <authorList>
            <person name="Belkhou C."/>
            <person name="Raes J."/>
        </authorList>
    </citation>
    <scope>NUCLEOTIDE SEQUENCE [LARGE SCALE GENOMIC DNA]</scope>
    <source>
        <strain evidence="2 3">RCC2812</strain>
    </source>
</reference>
<accession>A0A7T3RFG9</accession>
<dbReference type="Pfam" id="PF13175">
    <property type="entry name" value="AAA_15"/>
    <property type="match status" value="1"/>
</dbReference>
<feature type="domain" description="Endonuclease GajA/Old nuclease/RecF-like AAA" evidence="1">
    <location>
        <begin position="27"/>
        <end position="70"/>
    </location>
</feature>
<dbReference type="AlphaFoldDB" id="A0A7T3RFG9"/>
<protein>
    <submittedName>
        <fullName evidence="2">ATP-binding protein</fullName>
    </submittedName>
</protein>
<organism evidence="2 3">
    <name type="scientific">Treponema peruense</name>
    <dbReference type="NCBI Taxonomy" id="2787628"/>
    <lineage>
        <taxon>Bacteria</taxon>
        <taxon>Pseudomonadati</taxon>
        <taxon>Spirochaetota</taxon>
        <taxon>Spirochaetia</taxon>
        <taxon>Spirochaetales</taxon>
        <taxon>Treponemataceae</taxon>
        <taxon>Treponema</taxon>
    </lineage>
</organism>
<dbReference type="EMBL" id="CP064936">
    <property type="protein sequence ID" value="QQA02182.1"/>
    <property type="molecule type" value="Genomic_DNA"/>
</dbReference>
<evidence type="ECO:0000313" key="3">
    <source>
        <dbReference type="Proteomes" id="UP000595224"/>
    </source>
</evidence>
<dbReference type="GO" id="GO:0005524">
    <property type="term" value="F:ATP binding"/>
    <property type="evidence" value="ECO:0007669"/>
    <property type="project" value="UniProtKB-KW"/>
</dbReference>
<evidence type="ECO:0000259" key="1">
    <source>
        <dbReference type="Pfam" id="PF13175"/>
    </source>
</evidence>
<dbReference type="KEGG" id="tper:IWA51_00680"/>
<dbReference type="Proteomes" id="UP000595224">
    <property type="component" value="Chromosome"/>
</dbReference>
<keyword evidence="2" id="KW-0067">ATP-binding</keyword>
<keyword evidence="2" id="KW-0547">Nucleotide-binding</keyword>